<dbReference type="EMBL" id="SLUK01000010">
    <property type="protein sequence ID" value="TCL42444.1"/>
    <property type="molecule type" value="Genomic_DNA"/>
</dbReference>
<protein>
    <submittedName>
        <fullName evidence="2">Beta-lactamase superfamily II metal-dependent hydrolase</fullName>
    </submittedName>
</protein>
<dbReference type="InterPro" id="IPR001279">
    <property type="entry name" value="Metallo-B-lactamas"/>
</dbReference>
<evidence type="ECO:0000313" key="2">
    <source>
        <dbReference type="EMBL" id="TCL42444.1"/>
    </source>
</evidence>
<reference evidence="2 3" key="1">
    <citation type="submission" date="2019-03" db="EMBL/GenBank/DDBJ databases">
        <title>Genomic Encyclopedia of Type Strains, Phase IV (KMG-IV): sequencing the most valuable type-strain genomes for metagenomic binning, comparative biology and taxonomic classification.</title>
        <authorList>
            <person name="Goeker M."/>
        </authorList>
    </citation>
    <scope>NUCLEOTIDE SEQUENCE [LARGE SCALE GENOMIC DNA]</scope>
    <source>
        <strain evidence="2 3">DSM 100433</strain>
    </source>
</reference>
<feature type="domain" description="Metallo-beta-lactamase" evidence="1">
    <location>
        <begin position="86"/>
        <end position="283"/>
    </location>
</feature>
<dbReference type="InterPro" id="IPR052159">
    <property type="entry name" value="Competence_DNA_uptake"/>
</dbReference>
<comment type="caution">
    <text evidence="2">The sequence shown here is derived from an EMBL/GenBank/DDBJ whole genome shotgun (WGS) entry which is preliminary data.</text>
</comment>
<dbReference type="SMART" id="SM00849">
    <property type="entry name" value="Lactamase_B"/>
    <property type="match status" value="1"/>
</dbReference>
<dbReference type="Gene3D" id="3.60.15.10">
    <property type="entry name" value="Ribonuclease Z/Hydroxyacylglutathione hydrolase-like"/>
    <property type="match status" value="1"/>
</dbReference>
<dbReference type="InterPro" id="IPR035681">
    <property type="entry name" value="ComA-like_MBL"/>
</dbReference>
<dbReference type="Pfam" id="PF00753">
    <property type="entry name" value="Lactamase_B"/>
    <property type="match status" value="1"/>
</dbReference>
<dbReference type="AlphaFoldDB" id="A0A9X8UHQ4"/>
<dbReference type="Proteomes" id="UP000294682">
    <property type="component" value="Unassembled WGS sequence"/>
</dbReference>
<evidence type="ECO:0000259" key="1">
    <source>
        <dbReference type="SMART" id="SM00849"/>
    </source>
</evidence>
<gene>
    <name evidence="2" type="ORF">EDD78_11070</name>
</gene>
<name>A0A9X8UHQ4_9FIRM</name>
<keyword evidence="2" id="KW-0378">Hydrolase</keyword>
<sequence length="329" mass="35767">MARRKKKRNFKSLRGILIIASVVVLAVGGMAAAQRSMPQWSLLSGLGEIKDALGDLYGYDVTAPSASQKMVSGEGEFEVHMLDVGQALSVFLRAPGGECALIDAGERGDGEFVCGYLESQGVRKLDYLIATHAHADHIGGMADVVRQFEIGKVIMSDLPEGLEPTTKVYTDLLEEIAKKGYKITLARPGTQYNLGEAIFELEAPNAQYQDLNNTSVVTRVTFGERGFLIEGDAELESERDMLRLGREVSADVLIAGHHGSSTSSSQKFLEAVSPQAVGISCGLGNKYGHPHEETLDKLQKLGCQVLRTDLCGTVRFYTDGQKLRIETER</sequence>
<dbReference type="GO" id="GO:0016787">
    <property type="term" value="F:hydrolase activity"/>
    <property type="evidence" value="ECO:0007669"/>
    <property type="project" value="UniProtKB-KW"/>
</dbReference>
<dbReference type="CDD" id="cd07731">
    <property type="entry name" value="ComA-like_MBL-fold"/>
    <property type="match status" value="1"/>
</dbReference>
<evidence type="ECO:0000313" key="3">
    <source>
        <dbReference type="Proteomes" id="UP000294682"/>
    </source>
</evidence>
<dbReference type="InterPro" id="IPR036866">
    <property type="entry name" value="RibonucZ/Hydroxyglut_hydro"/>
</dbReference>
<proteinExistence type="predicted"/>
<keyword evidence="3" id="KW-1185">Reference proteome</keyword>
<dbReference type="PANTHER" id="PTHR30619">
    <property type="entry name" value="DNA INTERNALIZATION/COMPETENCE PROTEIN COMEC/REC2"/>
    <property type="match status" value="1"/>
</dbReference>
<dbReference type="RefSeq" id="WP_132084978.1">
    <property type="nucleotide sequence ID" value="NZ_JADNAH010000028.1"/>
</dbReference>
<dbReference type="SUPFAM" id="SSF56281">
    <property type="entry name" value="Metallo-hydrolase/oxidoreductase"/>
    <property type="match status" value="1"/>
</dbReference>
<dbReference type="PANTHER" id="PTHR30619:SF1">
    <property type="entry name" value="RECOMBINATION PROTEIN 2"/>
    <property type="match status" value="1"/>
</dbReference>
<organism evidence="2 3">
    <name type="scientific">Harryflintia acetispora</name>
    <dbReference type="NCBI Taxonomy" id="1849041"/>
    <lineage>
        <taxon>Bacteria</taxon>
        <taxon>Bacillati</taxon>
        <taxon>Bacillota</taxon>
        <taxon>Clostridia</taxon>
        <taxon>Eubacteriales</taxon>
        <taxon>Oscillospiraceae</taxon>
        <taxon>Harryflintia</taxon>
    </lineage>
</organism>
<accession>A0A9X8UHQ4</accession>